<proteinExistence type="predicted"/>
<evidence type="ECO:0000313" key="3">
    <source>
        <dbReference type="Proteomes" id="UP000218785"/>
    </source>
</evidence>
<sequence length="349" mass="40810">MISDKDERDDEELQSIIYGRDEMNLAEFPIAMLGKRKPDQKTIIFADTVYDEAIKRPVARTLTITASDLYGLPTSLDEEVILGAVQLSSRNGFDSRELRFTRYEFLKLLNWTINDVNYKRLEESLNRWTGITLKYDKAWWDKTAQSWVSETFHIIENISIYDNETKQAFLARFPHDPSAGLSRIVWNEIIFKSFHAGNIKRLDFDFYTSLETAIAKRIFRFLDKRFYRSKCLEFELRSFATNHIGVSDAYDSTNLKIKLRPAIQELEKKGFIVPVAESQRFYSPRRGKHYIRFERATATSPTPPHASTAPEKESSESVPLRIVPRPNRKPTKEELEIMCDKFNLRWRPS</sequence>
<keyword evidence="3" id="KW-1185">Reference proteome</keyword>
<dbReference type="EMBL" id="AP018248">
    <property type="protein sequence ID" value="BAZ00479.1"/>
    <property type="molecule type" value="Genomic_DNA"/>
</dbReference>
<dbReference type="RefSeq" id="WP_096579389.1">
    <property type="nucleotide sequence ID" value="NZ_CAWNJS010000001.1"/>
</dbReference>
<evidence type="ECO:0000313" key="2">
    <source>
        <dbReference type="EMBL" id="BAZ00479.1"/>
    </source>
</evidence>
<dbReference type="AlphaFoldDB" id="A0A1Z4N414"/>
<accession>A0A1Z4N414</accession>
<evidence type="ECO:0000256" key="1">
    <source>
        <dbReference type="SAM" id="MobiDB-lite"/>
    </source>
</evidence>
<feature type="compositionally biased region" description="Low complexity" evidence="1">
    <location>
        <begin position="296"/>
        <end position="309"/>
    </location>
</feature>
<dbReference type="Pfam" id="PF10134">
    <property type="entry name" value="RPA"/>
    <property type="match status" value="1"/>
</dbReference>
<gene>
    <name evidence="2" type="ORF">NIES37_44710</name>
</gene>
<evidence type="ECO:0008006" key="4">
    <source>
        <dbReference type="Google" id="ProtNLM"/>
    </source>
</evidence>
<dbReference type="InterPro" id="IPR018777">
    <property type="entry name" value="Replication_initiator_prot_A"/>
</dbReference>
<name>A0A1Z4N414_9CYAN</name>
<protein>
    <recommendedName>
        <fullName evidence="4">Replication initiator protein A</fullName>
    </recommendedName>
</protein>
<dbReference type="KEGG" id="ttq:NIES37_44710"/>
<feature type="region of interest" description="Disordered" evidence="1">
    <location>
        <begin position="295"/>
        <end position="332"/>
    </location>
</feature>
<organism evidence="2 3">
    <name type="scientific">Tolypothrix tenuis PCC 7101</name>
    <dbReference type="NCBI Taxonomy" id="231146"/>
    <lineage>
        <taxon>Bacteria</taxon>
        <taxon>Bacillati</taxon>
        <taxon>Cyanobacteriota</taxon>
        <taxon>Cyanophyceae</taxon>
        <taxon>Nostocales</taxon>
        <taxon>Tolypothrichaceae</taxon>
        <taxon>Tolypothrix</taxon>
    </lineage>
</organism>
<reference evidence="2 3" key="1">
    <citation type="submission" date="2017-06" db="EMBL/GenBank/DDBJ databases">
        <title>Genome sequencing of cyanobaciteial culture collection at National Institute for Environmental Studies (NIES).</title>
        <authorList>
            <person name="Hirose Y."/>
            <person name="Shimura Y."/>
            <person name="Fujisawa T."/>
            <person name="Nakamura Y."/>
            <person name="Kawachi M."/>
        </authorList>
    </citation>
    <scope>NUCLEOTIDE SEQUENCE [LARGE SCALE GENOMIC DNA]</scope>
    <source>
        <strain evidence="2 3">NIES-37</strain>
    </source>
</reference>
<dbReference type="Proteomes" id="UP000218785">
    <property type="component" value="Chromosome"/>
</dbReference>